<dbReference type="InterPro" id="IPR038377">
    <property type="entry name" value="Na/Glc_symporter_sf"/>
</dbReference>
<dbReference type="Pfam" id="PF02518">
    <property type="entry name" value="HATPase_c"/>
    <property type="match status" value="1"/>
</dbReference>
<dbReference type="Pfam" id="PF00989">
    <property type="entry name" value="PAS"/>
    <property type="match status" value="1"/>
</dbReference>
<evidence type="ECO:0000256" key="5">
    <source>
        <dbReference type="ARBA" id="ARBA00022553"/>
    </source>
</evidence>
<gene>
    <name evidence="17" type="primary">cbrA</name>
    <name evidence="17" type="ORF">GCM10007071_33410</name>
</gene>
<dbReference type="NCBIfam" id="TIGR00229">
    <property type="entry name" value="sensory_box"/>
    <property type="match status" value="1"/>
</dbReference>
<reference evidence="18" key="1">
    <citation type="journal article" date="2019" name="Int. J. Syst. Evol. Microbiol.">
        <title>The Global Catalogue of Microorganisms (GCM) 10K type strain sequencing project: providing services to taxonomists for standard genome sequencing and annotation.</title>
        <authorList>
            <consortium name="The Broad Institute Genomics Platform"/>
            <consortium name="The Broad Institute Genome Sequencing Center for Infectious Disease"/>
            <person name="Wu L."/>
            <person name="Ma J."/>
        </authorList>
    </citation>
    <scope>NUCLEOTIDE SEQUENCE [LARGE SCALE GENOMIC DNA]</scope>
    <source>
        <strain evidence="18">KCTC 22280</strain>
    </source>
</reference>
<dbReference type="EC" id="2.7.13.3" evidence="4"/>
<dbReference type="InterPro" id="IPR003594">
    <property type="entry name" value="HATPase_dom"/>
</dbReference>
<dbReference type="SMART" id="SM00387">
    <property type="entry name" value="HATPase_c"/>
    <property type="match status" value="1"/>
</dbReference>
<dbReference type="InterPro" id="IPR004358">
    <property type="entry name" value="Sig_transdc_His_kin-like_C"/>
</dbReference>
<accession>A0ABQ3BC62</accession>
<dbReference type="Gene3D" id="3.30.450.20">
    <property type="entry name" value="PAS domain"/>
    <property type="match status" value="1"/>
</dbReference>
<evidence type="ECO:0000256" key="1">
    <source>
        <dbReference type="ARBA" id="ARBA00000085"/>
    </source>
</evidence>
<keyword evidence="18" id="KW-1185">Reference proteome</keyword>
<dbReference type="CDD" id="cd10322">
    <property type="entry name" value="SLC5sbd"/>
    <property type="match status" value="1"/>
</dbReference>
<dbReference type="InterPro" id="IPR035965">
    <property type="entry name" value="PAS-like_dom_sf"/>
</dbReference>
<evidence type="ECO:0000256" key="4">
    <source>
        <dbReference type="ARBA" id="ARBA00012438"/>
    </source>
</evidence>
<dbReference type="InterPro" id="IPR000014">
    <property type="entry name" value="PAS"/>
</dbReference>
<keyword evidence="8" id="KW-0547">Nucleotide-binding</keyword>
<evidence type="ECO:0000256" key="9">
    <source>
        <dbReference type="ARBA" id="ARBA00022777"/>
    </source>
</evidence>
<keyword evidence="5" id="KW-0597">Phosphoprotein</keyword>
<evidence type="ECO:0000313" key="17">
    <source>
        <dbReference type="EMBL" id="GGY83422.1"/>
    </source>
</evidence>
<dbReference type="CDD" id="cd00082">
    <property type="entry name" value="HisKA"/>
    <property type="match status" value="1"/>
</dbReference>
<keyword evidence="9" id="KW-0418">Kinase</keyword>
<feature type="transmembrane region" description="Helical" evidence="14">
    <location>
        <begin position="6"/>
        <end position="27"/>
    </location>
</feature>
<evidence type="ECO:0000256" key="13">
    <source>
        <dbReference type="ARBA" id="ARBA00023136"/>
    </source>
</evidence>
<feature type="transmembrane region" description="Helical" evidence="14">
    <location>
        <begin position="65"/>
        <end position="87"/>
    </location>
</feature>
<evidence type="ECO:0000313" key="18">
    <source>
        <dbReference type="Proteomes" id="UP000601597"/>
    </source>
</evidence>
<feature type="transmembrane region" description="Helical" evidence="14">
    <location>
        <begin position="239"/>
        <end position="257"/>
    </location>
</feature>
<evidence type="ECO:0000256" key="8">
    <source>
        <dbReference type="ARBA" id="ARBA00022741"/>
    </source>
</evidence>
<dbReference type="PROSITE" id="PS50109">
    <property type="entry name" value="HIS_KIN"/>
    <property type="match status" value="1"/>
</dbReference>
<feature type="domain" description="Histidine kinase" evidence="15">
    <location>
        <begin position="759"/>
        <end position="974"/>
    </location>
</feature>
<keyword evidence="12" id="KW-0902">Two-component regulatory system</keyword>
<dbReference type="SMART" id="SM00388">
    <property type="entry name" value="HisKA"/>
    <property type="match status" value="1"/>
</dbReference>
<feature type="transmembrane region" description="Helical" evidence="14">
    <location>
        <begin position="374"/>
        <end position="390"/>
    </location>
</feature>
<dbReference type="InterPro" id="IPR013767">
    <property type="entry name" value="PAS_fold"/>
</dbReference>
<dbReference type="InterPro" id="IPR036097">
    <property type="entry name" value="HisK_dim/P_sf"/>
</dbReference>
<feature type="transmembrane region" description="Helical" evidence="14">
    <location>
        <begin position="183"/>
        <end position="210"/>
    </location>
</feature>
<feature type="transmembrane region" description="Helical" evidence="14">
    <location>
        <begin position="153"/>
        <end position="171"/>
    </location>
</feature>
<feature type="transmembrane region" description="Helical" evidence="14">
    <location>
        <begin position="469"/>
        <end position="490"/>
    </location>
</feature>
<evidence type="ECO:0000259" key="16">
    <source>
        <dbReference type="PROSITE" id="PS50112"/>
    </source>
</evidence>
<dbReference type="Gene3D" id="1.20.1730.10">
    <property type="entry name" value="Sodium/glucose cotransporter"/>
    <property type="match status" value="1"/>
</dbReference>
<feature type="transmembrane region" description="Helical" evidence="14">
    <location>
        <begin position="427"/>
        <end position="449"/>
    </location>
</feature>
<evidence type="ECO:0000256" key="2">
    <source>
        <dbReference type="ARBA" id="ARBA00004141"/>
    </source>
</evidence>
<feature type="transmembrane region" description="Helical" evidence="14">
    <location>
        <begin position="277"/>
        <end position="300"/>
    </location>
</feature>
<keyword evidence="10" id="KW-0067">ATP-binding</keyword>
<evidence type="ECO:0000259" key="15">
    <source>
        <dbReference type="PROSITE" id="PS50109"/>
    </source>
</evidence>
<evidence type="ECO:0000256" key="12">
    <source>
        <dbReference type="ARBA" id="ARBA00023012"/>
    </source>
</evidence>
<evidence type="ECO:0000256" key="6">
    <source>
        <dbReference type="ARBA" id="ARBA00022679"/>
    </source>
</evidence>
<keyword evidence="13 14" id="KW-0472">Membrane</keyword>
<feature type="transmembrane region" description="Helical" evidence="14">
    <location>
        <begin position="114"/>
        <end position="133"/>
    </location>
</feature>
<keyword evidence="7 14" id="KW-0812">Transmembrane</keyword>
<dbReference type="SMART" id="SM00091">
    <property type="entry name" value="PAS"/>
    <property type="match status" value="1"/>
</dbReference>
<dbReference type="PROSITE" id="PS50112">
    <property type="entry name" value="PAS"/>
    <property type="match status" value="1"/>
</dbReference>
<dbReference type="CDD" id="cd00130">
    <property type="entry name" value="PAS"/>
    <property type="match status" value="1"/>
</dbReference>
<comment type="caution">
    <text evidence="17">The sequence shown here is derived from an EMBL/GenBank/DDBJ whole genome shotgun (WGS) entry which is preliminary data.</text>
</comment>
<proteinExistence type="inferred from homology"/>
<organism evidence="17 18">
    <name type="scientific">Marinobacter zhanjiangensis</name>
    <dbReference type="NCBI Taxonomy" id="578215"/>
    <lineage>
        <taxon>Bacteria</taxon>
        <taxon>Pseudomonadati</taxon>
        <taxon>Pseudomonadota</taxon>
        <taxon>Gammaproteobacteria</taxon>
        <taxon>Pseudomonadales</taxon>
        <taxon>Marinobacteraceae</taxon>
        <taxon>Marinobacter</taxon>
    </lineage>
</organism>
<dbReference type="SUPFAM" id="SSF55785">
    <property type="entry name" value="PYP-like sensor domain (PAS domain)"/>
    <property type="match status" value="1"/>
</dbReference>
<dbReference type="Gene3D" id="1.10.287.130">
    <property type="match status" value="1"/>
</dbReference>
<protein>
    <recommendedName>
        <fullName evidence="4">histidine kinase</fullName>
        <ecNumber evidence="4">2.7.13.3</ecNumber>
    </recommendedName>
</protein>
<dbReference type="InterPro" id="IPR005467">
    <property type="entry name" value="His_kinase_dom"/>
</dbReference>
<dbReference type="RefSeq" id="WP_308427787.1">
    <property type="nucleotide sequence ID" value="NZ_BMXV01000009.1"/>
</dbReference>
<dbReference type="PANTHER" id="PTHR43065:SF10">
    <property type="entry name" value="PEROXIDE STRESS-ACTIVATED HISTIDINE KINASE MAK3"/>
    <property type="match status" value="1"/>
</dbReference>
<evidence type="ECO:0000256" key="14">
    <source>
        <dbReference type="SAM" id="Phobius"/>
    </source>
</evidence>
<evidence type="ECO:0000256" key="7">
    <source>
        <dbReference type="ARBA" id="ARBA00022692"/>
    </source>
</evidence>
<dbReference type="InterPro" id="IPR036890">
    <property type="entry name" value="HATPase_C_sf"/>
</dbReference>
<dbReference type="PROSITE" id="PS50283">
    <property type="entry name" value="NA_SOLUT_SYMP_3"/>
    <property type="match status" value="1"/>
</dbReference>
<dbReference type="PANTHER" id="PTHR43065">
    <property type="entry name" value="SENSOR HISTIDINE KINASE"/>
    <property type="match status" value="1"/>
</dbReference>
<evidence type="ECO:0000256" key="10">
    <source>
        <dbReference type="ARBA" id="ARBA00022840"/>
    </source>
</evidence>
<keyword evidence="6" id="KW-0808">Transferase</keyword>
<dbReference type="SUPFAM" id="SSF47384">
    <property type="entry name" value="Homodimeric domain of signal transducing histidine kinase"/>
    <property type="match status" value="1"/>
</dbReference>
<sequence>MSFSLPVLVVISLGYLLTLFGIAYATERGRLPGRWVRHPLVYTLSLGVYAGTWAVYGAVGVAAEYGYGFLAYYLGISGAFLLAPVLLNPIMRIGRAYQLTSLADLFAFRYRSQWAGTLVTLTSGISLMALLSMQIKAVADSANLLTPDASPEVISILFSIIVVLFAMLFGSRRDQASGSHQGLVVAIAFDSIVKLGAMLLLGGTILFSVFDGLGGLEEWLAMPAPGVSALSLSVDDGSWRALMLMSFAGALVLPHMYHMIFSENPSPRSLSRASWGLPLYLLLLALPVPLILWGGMALPVRDEPALYAISTAQALGNPWLTILMYVAGLSAASGLMIVSTLALAGMVLNHVVLPLRTPRDQQDIYRWLRWTKRILIAVIIFAALLFHELLGRDLDLSTLGILALSGVLHLLPGALGVIYWPEGNRKGLISGLLAGLFLWAITLVLPLSHTADPLSWVSMLPVDPEYDNWHIFTFISLGVNVVIFALVSIISPTSPEETGAAQACSLGALSRPQRRELIAASSADFVRQLSEPLGYTVAKREVVRALEQLELPPVEYRPYQLRRLRDQIEINLSGLMGPSVAQDLVQRHLGFKPMASSRTAQDIQYVERALGEYENRLTGLAGELDNLRRHYRQTLQNLPIPACSVGDDGEVLMWNQAMAELTSISADEIVGARLQALPSHWRSLLEEFVLGPDLRRYKHRLDLKGRPHWLNLHKAALAGPDHAEGGSIILVEDQTETRLLEDELMHSERLASVGRLAAGVAHEVGNPVTGISSLAQNLKLETDNPDILETADQIQQQTRRISNILQSLMNFARTGNHAQANRYEPVQIRRCVDESVNLLSLSDTGRRLDYINECPEDLMILGDEQRLVQVFVNLLANARDASPEGGRIRISGNRDEYSAIIEVTDQGTGIPTEQLDHIFEPFYTTKGASQGTGLGLSLVYSIVEEHYGTINVESPADAQSGRGTLVRLKLPAYEADDDSGEGDYQES</sequence>
<dbReference type="CDD" id="cd00075">
    <property type="entry name" value="HATPase"/>
    <property type="match status" value="1"/>
</dbReference>
<name>A0ABQ3BC62_9GAMM</name>
<evidence type="ECO:0000256" key="11">
    <source>
        <dbReference type="ARBA" id="ARBA00022989"/>
    </source>
</evidence>
<evidence type="ECO:0000256" key="3">
    <source>
        <dbReference type="ARBA" id="ARBA00006434"/>
    </source>
</evidence>
<dbReference type="Proteomes" id="UP000601597">
    <property type="component" value="Unassembled WGS sequence"/>
</dbReference>
<dbReference type="SUPFAM" id="SSF55874">
    <property type="entry name" value="ATPase domain of HSP90 chaperone/DNA topoisomerase II/histidine kinase"/>
    <property type="match status" value="1"/>
</dbReference>
<dbReference type="InterPro" id="IPR003661">
    <property type="entry name" value="HisK_dim/P_dom"/>
</dbReference>
<dbReference type="Gene3D" id="3.30.565.10">
    <property type="entry name" value="Histidine kinase-like ATPase, C-terminal domain"/>
    <property type="match status" value="1"/>
</dbReference>
<dbReference type="PRINTS" id="PR00344">
    <property type="entry name" value="BCTRLSENSOR"/>
</dbReference>
<feature type="domain" description="PAS" evidence="16">
    <location>
        <begin position="627"/>
        <end position="671"/>
    </location>
</feature>
<comment type="subcellular location">
    <subcellularLocation>
        <location evidence="2">Membrane</location>
        <topology evidence="2">Multi-pass membrane protein</topology>
    </subcellularLocation>
</comment>
<feature type="transmembrane region" description="Helical" evidence="14">
    <location>
        <begin position="396"/>
        <end position="420"/>
    </location>
</feature>
<comment type="catalytic activity">
    <reaction evidence="1">
        <text>ATP + protein L-histidine = ADP + protein N-phospho-L-histidine.</text>
        <dbReference type="EC" id="2.7.13.3"/>
    </reaction>
</comment>
<dbReference type="EMBL" id="BMXV01000009">
    <property type="protein sequence ID" value="GGY83422.1"/>
    <property type="molecule type" value="Genomic_DNA"/>
</dbReference>
<comment type="similarity">
    <text evidence="3">Belongs to the sodium:solute symporter (SSF) (TC 2.A.21) family.</text>
</comment>
<keyword evidence="11 14" id="KW-1133">Transmembrane helix</keyword>
<feature type="transmembrane region" description="Helical" evidence="14">
    <location>
        <begin position="39"/>
        <end position="59"/>
    </location>
</feature>
<dbReference type="InterPro" id="IPR001734">
    <property type="entry name" value="Na/solute_symporter"/>
</dbReference>
<feature type="transmembrane region" description="Helical" evidence="14">
    <location>
        <begin position="320"/>
        <end position="353"/>
    </location>
</feature>
<dbReference type="Pfam" id="PF00512">
    <property type="entry name" value="HisKA"/>
    <property type="match status" value="1"/>
</dbReference>